<keyword evidence="1" id="KW-0732">Signal</keyword>
<protein>
    <recommendedName>
        <fullName evidence="4">M23ase beta-sheet core domain-containing protein</fullName>
    </recommendedName>
</protein>
<evidence type="ECO:0000259" key="4">
    <source>
        <dbReference type="Pfam" id="PF01551"/>
    </source>
</evidence>
<dbReference type="AlphaFoldDB" id="A0A0S4XPK1"/>
<gene>
    <name evidence="5" type="ORF">BN3087_560009</name>
</gene>
<dbReference type="GO" id="GO:0004222">
    <property type="term" value="F:metalloendopeptidase activity"/>
    <property type="evidence" value="ECO:0007669"/>
    <property type="project" value="TreeGrafter"/>
</dbReference>
<dbReference type="PANTHER" id="PTHR21666">
    <property type="entry name" value="PEPTIDASE-RELATED"/>
    <property type="match status" value="1"/>
</dbReference>
<accession>A0A0S4XPK1</accession>
<evidence type="ECO:0000256" key="1">
    <source>
        <dbReference type="ARBA" id="ARBA00022729"/>
    </source>
</evidence>
<keyword evidence="3" id="KW-1133">Transmembrane helix</keyword>
<feature type="domain" description="M23ase beta-sheet core" evidence="4">
    <location>
        <begin position="147"/>
        <end position="243"/>
    </location>
</feature>
<keyword evidence="3" id="KW-0472">Membrane</keyword>
<dbReference type="InterPro" id="IPR016047">
    <property type="entry name" value="M23ase_b-sheet_dom"/>
</dbReference>
<proteinExistence type="predicted"/>
<evidence type="ECO:0000256" key="3">
    <source>
        <dbReference type="SAM" id="Phobius"/>
    </source>
</evidence>
<dbReference type="Pfam" id="PF01551">
    <property type="entry name" value="Peptidase_M23"/>
    <property type="match status" value="1"/>
</dbReference>
<dbReference type="InterPro" id="IPR011055">
    <property type="entry name" value="Dup_hybrid_motif"/>
</dbReference>
<dbReference type="EMBL" id="FAXN01000058">
    <property type="protein sequence ID" value="CUV66014.1"/>
    <property type="molecule type" value="Genomic_DNA"/>
</dbReference>
<sequence length="285" mass="32015">MKNRTIITISDIKGTKSYSISGLLRKYILRVIFLIVLIASIGAIVVPILINKVMDLTIKNEMYKQDLEEQITAYEKVDDDLKELQETIKMYEEGAKITLQKTKEYARIASVKTYILKILPNGSPVARPRVTSGFGYRIHPIFRTKKLHNGIDFKTNIGTPIKSTADGFVTRVVASDKGGYGKLVVIRHSYGFDTAYAHLSSINVKAGQRVKRGQVIALSGNSGRSTGPHLHYEVHFLGQPINPIDFVRWNMINYETIFNTQKGIPWASLVNLVQKQNPKLAITQP</sequence>
<name>A0A0S4XPK1_9BACT</name>
<dbReference type="CDD" id="cd12797">
    <property type="entry name" value="M23_peptidase"/>
    <property type="match status" value="1"/>
</dbReference>
<reference evidence="5" key="1">
    <citation type="submission" date="2015-11" db="EMBL/GenBank/DDBJ databases">
        <authorList>
            <person name="Zhang Y."/>
            <person name="Guo Z."/>
        </authorList>
    </citation>
    <scope>NUCLEOTIDE SEQUENCE</scope>
    <source>
        <strain evidence="5">BN30871</strain>
    </source>
</reference>
<dbReference type="PANTHER" id="PTHR21666:SF289">
    <property type="entry name" value="L-ALA--D-GLU ENDOPEPTIDASE"/>
    <property type="match status" value="1"/>
</dbReference>
<keyword evidence="3" id="KW-0812">Transmembrane</keyword>
<evidence type="ECO:0000256" key="2">
    <source>
        <dbReference type="SAM" id="Coils"/>
    </source>
</evidence>
<feature type="transmembrane region" description="Helical" evidence="3">
    <location>
        <begin position="27"/>
        <end position="50"/>
    </location>
</feature>
<keyword evidence="2" id="KW-0175">Coiled coil</keyword>
<dbReference type="SUPFAM" id="SSF51261">
    <property type="entry name" value="Duplicated hybrid motif"/>
    <property type="match status" value="1"/>
</dbReference>
<organism evidence="5">
    <name type="scientific">Sulfurovum sp. enrichment culture clone C5</name>
    <dbReference type="NCBI Taxonomy" id="497650"/>
    <lineage>
        <taxon>Bacteria</taxon>
        <taxon>Pseudomonadati</taxon>
        <taxon>Campylobacterota</taxon>
        <taxon>Epsilonproteobacteria</taxon>
        <taxon>Campylobacterales</taxon>
        <taxon>Sulfurovaceae</taxon>
        <taxon>Sulfurovum</taxon>
        <taxon>environmental samples</taxon>
    </lineage>
</organism>
<evidence type="ECO:0000313" key="5">
    <source>
        <dbReference type="EMBL" id="CUV66014.1"/>
    </source>
</evidence>
<dbReference type="FunFam" id="2.70.70.10:FF:000006">
    <property type="entry name" value="M23 family peptidase"/>
    <property type="match status" value="1"/>
</dbReference>
<dbReference type="Gene3D" id="2.70.70.10">
    <property type="entry name" value="Glucose Permease (Domain IIA)"/>
    <property type="match status" value="1"/>
</dbReference>
<feature type="coiled-coil region" evidence="2">
    <location>
        <begin position="64"/>
        <end position="101"/>
    </location>
</feature>
<dbReference type="InterPro" id="IPR050570">
    <property type="entry name" value="Cell_wall_metabolism_enzyme"/>
</dbReference>